<evidence type="ECO:0000256" key="7">
    <source>
        <dbReference type="SAM" id="MobiDB-lite"/>
    </source>
</evidence>
<keyword evidence="6" id="KW-0175">Coiled coil</keyword>
<dbReference type="GO" id="GO:0005737">
    <property type="term" value="C:cytoplasm"/>
    <property type="evidence" value="ECO:0007669"/>
    <property type="project" value="TreeGrafter"/>
</dbReference>
<evidence type="ECO:0000256" key="4">
    <source>
        <dbReference type="ARBA" id="ARBA00022840"/>
    </source>
</evidence>
<keyword evidence="2" id="KW-0677">Repeat</keyword>
<dbReference type="InterPro" id="IPR050130">
    <property type="entry name" value="ClpA_ClpB"/>
</dbReference>
<dbReference type="GO" id="GO:0034605">
    <property type="term" value="P:cellular response to heat"/>
    <property type="evidence" value="ECO:0007669"/>
    <property type="project" value="TreeGrafter"/>
</dbReference>
<dbReference type="PRINTS" id="PR00300">
    <property type="entry name" value="CLPPROTEASEA"/>
</dbReference>
<sequence>MSNIDLNRLIRTLEPNLRVGLETGASLAARHQHAVVDIPHWLRSLLDIAGLSAVLDELKLSAETLRTELDAAIADIPREDGASLALSANLLALAREAWLVASLQCGRQVVLFADLLSALLSDPALRAVVRGIAPSIRNVDRAMLDSLLEKAVPAQPDHVSVPGPRSGNNEFLRLYTRDMTADARAGRIDPVIGRDRELRQLIDILMRRRQNNPILVGEAGVGKTAVAEALALEIADGNVPDRLKDVKLLLLDLSLLQAGAGVKGEFERRLHGVVDAVKTSPEPIILFIDEAHGLIGAGGQAGQGDAANILKPALARGELRTIAATTWGEYKRFIEKDAALTRRFQTVHVREPDEEAAIRMLRGVAQSLKIHHRVRIRDEAIVAAVRLSARYLPDRQLPDKAISLIDTAAAAVALARQTVPEALKQLADERDLLETEASWLAREPETPEKIARLGEIAGKQQEIVAEIEALRSRFEEENRLVREADRLEEFFSPDDAIVPLAPDNAGDGTNVAPFPPQAMTAESARAALSVTERSLAAVAEQTPLLPRVVDKEVVAAIVARWTGIPLGRLLADQIETVKTLEIRLKERVLGQDAAIDRIAAAMRAARAGLSDPRRPPAVFLLVGMSGTGKTETALALADMLYGGSRYLTTINMSEFKEEHKISMLLGSPPGYVGYGEGGVLTEAVRRRPYGVLLLDEIDKAHPGVQEIFYQVFDKGTLRDGEGRDIDFKNTTIVMTANTGSEMIAALSADPDTMPGADALEALLLPELQKHFKPAFLGRTTMLPFMPLGLETLSGIVDIQIGRIRERVGAAYGTRLSLSPAARDALIARAQTSEMGARAIEVMIARDLLPVLSTFFLDAVAGGKKFTGIVIGYDGQSFGLEAEEAAPQEFGTPGENRLSDEVTPSRKRARGAAKRKATTP</sequence>
<dbReference type="PANTHER" id="PTHR11638">
    <property type="entry name" value="ATP-DEPENDENT CLP PROTEASE"/>
    <property type="match status" value="1"/>
</dbReference>
<evidence type="ECO:0000256" key="1">
    <source>
        <dbReference type="ARBA" id="ARBA00008675"/>
    </source>
</evidence>
<dbReference type="Pfam" id="PF17871">
    <property type="entry name" value="AAA_lid_9"/>
    <property type="match status" value="1"/>
</dbReference>
<name>A0A1C3Y393_9HYPH</name>
<dbReference type="InterPro" id="IPR004176">
    <property type="entry name" value="Clp_R_N"/>
</dbReference>
<evidence type="ECO:0000256" key="3">
    <source>
        <dbReference type="ARBA" id="ARBA00022741"/>
    </source>
</evidence>
<dbReference type="InterPro" id="IPR041546">
    <property type="entry name" value="ClpA/ClpB_AAA_lid"/>
</dbReference>
<dbReference type="SUPFAM" id="SSF52540">
    <property type="entry name" value="P-loop containing nucleoside triphosphate hydrolases"/>
    <property type="match status" value="2"/>
</dbReference>
<feature type="domain" description="AAA+ ATPase" evidence="8">
    <location>
        <begin position="615"/>
        <end position="766"/>
    </location>
</feature>
<dbReference type="Gene3D" id="3.40.50.300">
    <property type="entry name" value="P-loop containing nucleotide triphosphate hydrolases"/>
    <property type="match status" value="3"/>
</dbReference>
<dbReference type="Gene3D" id="1.10.1780.10">
    <property type="entry name" value="Clp, N-terminal domain"/>
    <property type="match status" value="1"/>
</dbReference>
<dbReference type="STRING" id="1138170.GA0061105_105397"/>
<feature type="domain" description="Clp ATPase C-terminal" evidence="9">
    <location>
        <begin position="787"/>
        <end position="877"/>
    </location>
</feature>
<keyword evidence="3" id="KW-0547">Nucleotide-binding</keyword>
<dbReference type="GO" id="GO:0005524">
    <property type="term" value="F:ATP binding"/>
    <property type="evidence" value="ECO:0007669"/>
    <property type="project" value="UniProtKB-KW"/>
</dbReference>
<protein>
    <submittedName>
        <fullName evidence="10">Type VI secretion system protein VasG</fullName>
    </submittedName>
</protein>
<dbReference type="PROSITE" id="PS00870">
    <property type="entry name" value="CLPAB_1"/>
    <property type="match status" value="1"/>
</dbReference>
<dbReference type="GO" id="GO:0016887">
    <property type="term" value="F:ATP hydrolysis activity"/>
    <property type="evidence" value="ECO:0007669"/>
    <property type="project" value="InterPro"/>
</dbReference>
<evidence type="ECO:0000256" key="2">
    <source>
        <dbReference type="ARBA" id="ARBA00022737"/>
    </source>
</evidence>
<dbReference type="InterPro" id="IPR003959">
    <property type="entry name" value="ATPase_AAA_core"/>
</dbReference>
<dbReference type="InterPro" id="IPR003593">
    <property type="entry name" value="AAA+_ATPase"/>
</dbReference>
<feature type="region of interest" description="Disordered" evidence="7">
    <location>
        <begin position="883"/>
        <end position="919"/>
    </location>
</feature>
<proteinExistence type="inferred from homology"/>
<dbReference type="InterPro" id="IPR018368">
    <property type="entry name" value="ClpA/B_CS1"/>
</dbReference>
<comment type="similarity">
    <text evidence="1">Belongs to the ClpA/ClpB family.</text>
</comment>
<dbReference type="Proteomes" id="UP000198723">
    <property type="component" value="Unassembled WGS sequence"/>
</dbReference>
<dbReference type="SUPFAM" id="SSF81923">
    <property type="entry name" value="Double Clp-N motif"/>
    <property type="match status" value="1"/>
</dbReference>
<dbReference type="Pfam" id="PF00004">
    <property type="entry name" value="AAA"/>
    <property type="match status" value="1"/>
</dbReference>
<dbReference type="AlphaFoldDB" id="A0A1C3Y393"/>
<keyword evidence="5" id="KW-0143">Chaperone</keyword>
<evidence type="ECO:0000313" key="11">
    <source>
        <dbReference type="Proteomes" id="UP000198723"/>
    </source>
</evidence>
<dbReference type="Pfam" id="PF10431">
    <property type="entry name" value="ClpB_D2-small"/>
    <property type="match status" value="1"/>
</dbReference>
<feature type="coiled-coil region" evidence="6">
    <location>
        <begin position="48"/>
        <end position="75"/>
    </location>
</feature>
<dbReference type="Pfam" id="PF02861">
    <property type="entry name" value="Clp_N"/>
    <property type="match status" value="1"/>
</dbReference>
<accession>A0A1C3Y393</accession>
<reference evidence="10 11" key="1">
    <citation type="submission" date="2016-08" db="EMBL/GenBank/DDBJ databases">
        <authorList>
            <person name="Seilhamer J.J."/>
        </authorList>
    </citation>
    <scope>NUCLEOTIDE SEQUENCE [LARGE SCALE GENOMIC DNA]</scope>
    <source>
        <strain evidence="10 11">HBR26</strain>
    </source>
</reference>
<evidence type="ECO:0000313" key="10">
    <source>
        <dbReference type="EMBL" id="SCB58925.1"/>
    </source>
</evidence>
<dbReference type="NCBIfam" id="TIGR03345">
    <property type="entry name" value="VI_ClpV1"/>
    <property type="match status" value="1"/>
</dbReference>
<feature type="domain" description="AAA+ ATPase" evidence="8">
    <location>
        <begin position="209"/>
        <end position="354"/>
    </location>
</feature>
<dbReference type="Pfam" id="PF07724">
    <property type="entry name" value="AAA_2"/>
    <property type="match status" value="1"/>
</dbReference>
<feature type="compositionally biased region" description="Basic residues" evidence="7">
    <location>
        <begin position="904"/>
        <end position="919"/>
    </location>
</feature>
<dbReference type="InterPro" id="IPR017729">
    <property type="entry name" value="ATPase_T6SS_ClpV1"/>
</dbReference>
<dbReference type="CDD" id="cd19499">
    <property type="entry name" value="RecA-like_ClpB_Hsp104-like"/>
    <property type="match status" value="1"/>
</dbReference>
<evidence type="ECO:0000256" key="6">
    <source>
        <dbReference type="SAM" id="Coils"/>
    </source>
</evidence>
<dbReference type="InterPro" id="IPR027417">
    <property type="entry name" value="P-loop_NTPase"/>
</dbReference>
<evidence type="ECO:0000256" key="5">
    <source>
        <dbReference type="ARBA" id="ARBA00023186"/>
    </source>
</evidence>
<organism evidence="10 11">
    <name type="scientific">Rhizobium aethiopicum</name>
    <dbReference type="NCBI Taxonomy" id="1138170"/>
    <lineage>
        <taxon>Bacteria</taxon>
        <taxon>Pseudomonadati</taxon>
        <taxon>Pseudomonadota</taxon>
        <taxon>Alphaproteobacteria</taxon>
        <taxon>Hyphomicrobiales</taxon>
        <taxon>Rhizobiaceae</taxon>
        <taxon>Rhizobium/Agrobacterium group</taxon>
        <taxon>Rhizobium</taxon>
    </lineage>
</organism>
<dbReference type="CDD" id="cd00009">
    <property type="entry name" value="AAA"/>
    <property type="match status" value="1"/>
</dbReference>
<dbReference type="Gene3D" id="1.10.8.60">
    <property type="match status" value="1"/>
</dbReference>
<evidence type="ECO:0000259" key="8">
    <source>
        <dbReference type="SMART" id="SM00382"/>
    </source>
</evidence>
<dbReference type="InterPro" id="IPR001270">
    <property type="entry name" value="ClpA/B"/>
</dbReference>
<evidence type="ECO:0000259" key="9">
    <source>
        <dbReference type="SMART" id="SM01086"/>
    </source>
</evidence>
<dbReference type="EMBL" id="FMAJ01000005">
    <property type="protein sequence ID" value="SCB58925.1"/>
    <property type="molecule type" value="Genomic_DNA"/>
</dbReference>
<dbReference type="PANTHER" id="PTHR11638:SF184">
    <property type="entry name" value="ATPASE WITH CHAPERONE ACTIVITY"/>
    <property type="match status" value="1"/>
</dbReference>
<dbReference type="RefSeq" id="WP_092750816.1">
    <property type="nucleotide sequence ID" value="NZ_FMAJ01000005.1"/>
</dbReference>
<keyword evidence="4" id="KW-0067">ATP-binding</keyword>
<dbReference type="InterPro" id="IPR019489">
    <property type="entry name" value="Clp_ATPase_C"/>
</dbReference>
<dbReference type="SMART" id="SM00382">
    <property type="entry name" value="AAA"/>
    <property type="match status" value="2"/>
</dbReference>
<gene>
    <name evidence="10" type="ORF">GA0061105_105397</name>
</gene>
<dbReference type="SMART" id="SM01086">
    <property type="entry name" value="ClpB_D2-small"/>
    <property type="match status" value="1"/>
</dbReference>
<dbReference type="InterPro" id="IPR036628">
    <property type="entry name" value="Clp_N_dom_sf"/>
</dbReference>